<sequence length="126" mass="14278">MKPYKNKINRIRSFALALIFAGVVIMYIGIFFRKYEIVMLIFMFLGVLAILGSTIVYAWIGSLSTRAVQIVCPSCGKQTKMLGRVDMCGHCREPLTLDPSLEGKEFDESYNRTKNKTVIAKEDSKE</sequence>
<dbReference type="AlphaFoldDB" id="A0A921KF85"/>
<evidence type="ECO:0000256" key="1">
    <source>
        <dbReference type="ARBA" id="ARBA00022475"/>
    </source>
</evidence>
<keyword evidence="2 5" id="KW-0812">Transmembrane</keyword>
<evidence type="ECO:0000313" key="6">
    <source>
        <dbReference type="EMBL" id="HJF34108.1"/>
    </source>
</evidence>
<evidence type="ECO:0000256" key="5">
    <source>
        <dbReference type="SAM" id="Phobius"/>
    </source>
</evidence>
<keyword evidence="1" id="KW-1003">Cell membrane</keyword>
<reference evidence="6" key="1">
    <citation type="journal article" date="2021" name="PeerJ">
        <title>Extensive microbial diversity within the chicken gut microbiome revealed by metagenomics and culture.</title>
        <authorList>
            <person name="Gilroy R."/>
            <person name="Ravi A."/>
            <person name="Getino M."/>
            <person name="Pursley I."/>
            <person name="Horton D.L."/>
            <person name="Alikhan N.F."/>
            <person name="Baker D."/>
            <person name="Gharbi K."/>
            <person name="Hall N."/>
            <person name="Watson M."/>
            <person name="Adriaenssens E.M."/>
            <person name="Foster-Nyarko E."/>
            <person name="Jarju S."/>
            <person name="Secka A."/>
            <person name="Antonio M."/>
            <person name="Oren A."/>
            <person name="Chaudhuri R.R."/>
            <person name="La Ragione R."/>
            <person name="Hildebrand F."/>
            <person name="Pallen M.J."/>
        </authorList>
    </citation>
    <scope>NUCLEOTIDE SEQUENCE</scope>
    <source>
        <strain evidence="6">CHK171-7178</strain>
    </source>
</reference>
<evidence type="ECO:0000256" key="4">
    <source>
        <dbReference type="ARBA" id="ARBA00023136"/>
    </source>
</evidence>
<evidence type="ECO:0000313" key="7">
    <source>
        <dbReference type="Proteomes" id="UP000698173"/>
    </source>
</evidence>
<protein>
    <submittedName>
        <fullName evidence="6">YgzB family protein</fullName>
    </submittedName>
</protein>
<organism evidence="6 7">
    <name type="scientific">Sporosarcina psychrophila</name>
    <name type="common">Bacillus psychrophilus</name>
    <dbReference type="NCBI Taxonomy" id="1476"/>
    <lineage>
        <taxon>Bacteria</taxon>
        <taxon>Bacillati</taxon>
        <taxon>Bacillota</taxon>
        <taxon>Bacilli</taxon>
        <taxon>Bacillales</taxon>
        <taxon>Caryophanaceae</taxon>
        <taxon>Sporosarcina</taxon>
    </lineage>
</organism>
<dbReference type="EMBL" id="DYWT01000304">
    <property type="protein sequence ID" value="HJF34108.1"/>
    <property type="molecule type" value="Genomic_DNA"/>
</dbReference>
<dbReference type="InterPro" id="IPR020912">
    <property type="entry name" value="UPF0295"/>
</dbReference>
<accession>A0A921KF85</accession>
<dbReference type="Proteomes" id="UP000698173">
    <property type="component" value="Unassembled WGS sequence"/>
</dbReference>
<reference evidence="6" key="2">
    <citation type="submission" date="2021-09" db="EMBL/GenBank/DDBJ databases">
        <authorList>
            <person name="Gilroy R."/>
        </authorList>
    </citation>
    <scope>NUCLEOTIDE SEQUENCE</scope>
    <source>
        <strain evidence="6">CHK171-7178</strain>
    </source>
</reference>
<gene>
    <name evidence="6" type="ORF">K8V56_20285</name>
</gene>
<feature type="transmembrane region" description="Helical" evidence="5">
    <location>
        <begin position="38"/>
        <end position="60"/>
    </location>
</feature>
<keyword evidence="4 5" id="KW-0472">Membrane</keyword>
<name>A0A921KF85_SPOPS</name>
<feature type="transmembrane region" description="Helical" evidence="5">
    <location>
        <begin position="12"/>
        <end position="32"/>
    </location>
</feature>
<keyword evidence="3 5" id="KW-1133">Transmembrane helix</keyword>
<dbReference type="HAMAP" id="MF_01502">
    <property type="entry name" value="UPF0295"/>
    <property type="match status" value="1"/>
</dbReference>
<proteinExistence type="inferred from homology"/>
<evidence type="ECO:0000256" key="3">
    <source>
        <dbReference type="ARBA" id="ARBA00022989"/>
    </source>
</evidence>
<comment type="caution">
    <text evidence="6">The sequence shown here is derived from an EMBL/GenBank/DDBJ whole genome shotgun (WGS) entry which is preliminary data.</text>
</comment>
<dbReference type="NCBIfam" id="NF002796">
    <property type="entry name" value="PRK02935.1"/>
    <property type="match status" value="1"/>
</dbReference>
<dbReference type="Pfam" id="PF11023">
    <property type="entry name" value="DUF2614"/>
    <property type="match status" value="1"/>
</dbReference>
<evidence type="ECO:0000256" key="2">
    <source>
        <dbReference type="ARBA" id="ARBA00022692"/>
    </source>
</evidence>